<reference evidence="1 2" key="1">
    <citation type="journal article" date="2016" name="Nat. Commun.">
        <title>Thousands of microbial genomes shed light on interconnected biogeochemical processes in an aquifer system.</title>
        <authorList>
            <person name="Anantharaman K."/>
            <person name="Brown C.T."/>
            <person name="Hug L.A."/>
            <person name="Sharon I."/>
            <person name="Castelle C.J."/>
            <person name="Probst A.J."/>
            <person name="Thomas B.C."/>
            <person name="Singh A."/>
            <person name="Wilkins M.J."/>
            <person name="Karaoz U."/>
            <person name="Brodie E.L."/>
            <person name="Williams K.H."/>
            <person name="Hubbard S.S."/>
            <person name="Banfield J.F."/>
        </authorList>
    </citation>
    <scope>NUCLEOTIDE SEQUENCE [LARGE SCALE GENOMIC DNA]</scope>
</reference>
<organism evidence="1 2">
    <name type="scientific">Candidatus Sediminicultor quintus</name>
    <dbReference type="NCBI Taxonomy" id="1797291"/>
    <lineage>
        <taxon>Bacteria</taxon>
        <taxon>Pseudomonadati</taxon>
        <taxon>Atribacterota</taxon>
        <taxon>Candidatus Phoenicimicrobiia</taxon>
        <taxon>Candidatus Pheonicimicrobiales</taxon>
        <taxon>Candidatus Phoenicimicrobiaceae</taxon>
        <taxon>Candidatus Sediminicultor</taxon>
    </lineage>
</organism>
<dbReference type="Proteomes" id="UP000177701">
    <property type="component" value="Unassembled WGS sequence"/>
</dbReference>
<dbReference type="EMBL" id="MEYH01000105">
    <property type="protein sequence ID" value="OGD13626.1"/>
    <property type="molecule type" value="Genomic_DNA"/>
</dbReference>
<evidence type="ECO:0008006" key="3">
    <source>
        <dbReference type="Google" id="ProtNLM"/>
    </source>
</evidence>
<proteinExistence type="predicted"/>
<dbReference type="GO" id="GO:0031412">
    <property type="term" value="P:gas vesicle organization"/>
    <property type="evidence" value="ECO:0007669"/>
    <property type="project" value="InterPro"/>
</dbReference>
<dbReference type="STRING" id="1797291.A2V47_06500"/>
<gene>
    <name evidence="1" type="ORF">A2V47_06500</name>
</gene>
<name>A0A1F5A649_9BACT</name>
<protein>
    <recommendedName>
        <fullName evidence="3">Gas vesicle protein GvpO</fullName>
    </recommendedName>
</protein>
<sequence length="87" mass="10089">MAKELGILIEKARKELSKLIGLTVSSTTGVIKDEKGWHISIELIEKHSIPDQMDILALYEVLLDEDGNFLNFERKSMRRRMDLMEKE</sequence>
<evidence type="ECO:0000313" key="1">
    <source>
        <dbReference type="EMBL" id="OGD13626.1"/>
    </source>
</evidence>
<dbReference type="AlphaFoldDB" id="A0A1F5A649"/>
<dbReference type="Pfam" id="PF05800">
    <property type="entry name" value="GvpO"/>
    <property type="match status" value="1"/>
</dbReference>
<evidence type="ECO:0000313" key="2">
    <source>
        <dbReference type="Proteomes" id="UP000177701"/>
    </source>
</evidence>
<comment type="caution">
    <text evidence="1">The sequence shown here is derived from an EMBL/GenBank/DDBJ whole genome shotgun (WGS) entry which is preliminary data.</text>
</comment>
<accession>A0A1F5A649</accession>
<dbReference type="InterPro" id="IPR008634">
    <property type="entry name" value="Gas-vesicle_GvpO"/>
</dbReference>